<evidence type="ECO:0000259" key="1">
    <source>
        <dbReference type="Pfam" id="PF03713"/>
    </source>
</evidence>
<name>A0A3N0VNI8_9GAMM</name>
<dbReference type="EMBL" id="RJVO01000001">
    <property type="protein sequence ID" value="ROH93548.1"/>
    <property type="molecule type" value="Genomic_DNA"/>
</dbReference>
<dbReference type="Proteomes" id="UP000282106">
    <property type="component" value="Unassembled WGS sequence"/>
</dbReference>
<accession>A0A3N0VNI8</accession>
<dbReference type="InterPro" id="IPR012347">
    <property type="entry name" value="Ferritin-like"/>
</dbReference>
<reference evidence="2 3" key="1">
    <citation type="submission" date="2018-10" db="EMBL/GenBank/DDBJ databases">
        <authorList>
            <person name="Chen W.-M."/>
        </authorList>
    </citation>
    <scope>NUCLEOTIDE SEQUENCE [LARGE SCALE GENOMIC DNA]</scope>
    <source>
        <strain evidence="2 3">THS-13</strain>
    </source>
</reference>
<organism evidence="2 3">
    <name type="scientific">Stagnimonas aquatica</name>
    <dbReference type="NCBI Taxonomy" id="2689987"/>
    <lineage>
        <taxon>Bacteria</taxon>
        <taxon>Pseudomonadati</taxon>
        <taxon>Pseudomonadota</taxon>
        <taxon>Gammaproteobacteria</taxon>
        <taxon>Nevskiales</taxon>
        <taxon>Nevskiaceae</taxon>
        <taxon>Stagnimonas</taxon>
    </lineage>
</organism>
<dbReference type="InParanoid" id="A0A3N0VNI8"/>
<comment type="caution">
    <text evidence="2">The sequence shown here is derived from an EMBL/GenBank/DDBJ whole genome shotgun (WGS) entry which is preliminary data.</text>
</comment>
<dbReference type="Gene3D" id="1.20.1260.10">
    <property type="match status" value="1"/>
</dbReference>
<dbReference type="PANTHER" id="PTHR36933:SF1">
    <property type="entry name" value="SLL0788 PROTEIN"/>
    <property type="match status" value="1"/>
</dbReference>
<dbReference type="Pfam" id="PF03713">
    <property type="entry name" value="DUF305"/>
    <property type="match status" value="1"/>
</dbReference>
<sequence>MRSLIPVLALLTGAAALAVGGWQQHQARQERAALQQQQPSPIDIRFAQFMAQHHEQALVIAQTLLDAPPGAAALLAQGVRNQQLLELGQMHGWLRLWEQPAVPPSKSMDWMLLGQAPPDPELRQYLLDCQRASTGMPGLASPEDLQTLRAASGLERQRWFLELMRRHHQGGLPMARFAAREARLPAVRELAARIVREQSEEVMTIRSIQARLDAGAD</sequence>
<gene>
    <name evidence="2" type="ORF">ED208_03240</name>
</gene>
<dbReference type="AlphaFoldDB" id="A0A3N0VNI8"/>
<proteinExistence type="predicted"/>
<dbReference type="RefSeq" id="WP_123210403.1">
    <property type="nucleotide sequence ID" value="NZ_RJVO01000001.1"/>
</dbReference>
<feature type="domain" description="DUF305" evidence="1">
    <location>
        <begin position="43"/>
        <end position="207"/>
    </location>
</feature>
<evidence type="ECO:0000313" key="2">
    <source>
        <dbReference type="EMBL" id="ROH93548.1"/>
    </source>
</evidence>
<keyword evidence="3" id="KW-1185">Reference proteome</keyword>
<dbReference type="InterPro" id="IPR005183">
    <property type="entry name" value="DUF305_CopM-like"/>
</dbReference>
<protein>
    <submittedName>
        <fullName evidence="2">DUF305 domain-containing protein</fullName>
    </submittedName>
</protein>
<evidence type="ECO:0000313" key="3">
    <source>
        <dbReference type="Proteomes" id="UP000282106"/>
    </source>
</evidence>
<dbReference type="PANTHER" id="PTHR36933">
    <property type="entry name" value="SLL0788 PROTEIN"/>
    <property type="match status" value="1"/>
</dbReference>